<evidence type="ECO:0000256" key="1">
    <source>
        <dbReference type="SAM" id="MobiDB-lite"/>
    </source>
</evidence>
<dbReference type="PANTHER" id="PTHR34219">
    <property type="entry name" value="IRON-REGULATED INNER MEMBRANE PROTEIN-RELATED"/>
    <property type="match status" value="1"/>
</dbReference>
<keyword evidence="2" id="KW-0472">Membrane</keyword>
<dbReference type="InterPro" id="IPR005625">
    <property type="entry name" value="PepSY-ass_TM"/>
</dbReference>
<gene>
    <name evidence="3" type="ORF">JWV37_09965</name>
</gene>
<keyword evidence="2" id="KW-0812">Transmembrane</keyword>
<reference evidence="3 4" key="2">
    <citation type="submission" date="2021-02" db="EMBL/GenBank/DDBJ databases">
        <title>Sulfurospirillum tamanensis sp. nov.</title>
        <authorList>
            <person name="Frolova A."/>
            <person name="Merkel A."/>
            <person name="Slobodkin A."/>
        </authorList>
    </citation>
    <scope>NUCLEOTIDE SEQUENCE [LARGE SCALE GENOMIC DNA]</scope>
    <source>
        <strain evidence="3 4">T05b</strain>
    </source>
</reference>
<dbReference type="EMBL" id="JAFHKK010000024">
    <property type="protein sequence ID" value="MBN2965107.1"/>
    <property type="molecule type" value="Genomic_DNA"/>
</dbReference>
<reference evidence="4" key="1">
    <citation type="submission" date="2021-02" db="EMBL/GenBank/DDBJ databases">
        <title>Sulfurospirillum tamanensis sp. nov.</title>
        <authorList>
            <person name="Merkel A.Y."/>
        </authorList>
    </citation>
    <scope>NUCLEOTIDE SEQUENCE [LARGE SCALE GENOMIC DNA]</scope>
    <source>
        <strain evidence="4">T05b</strain>
    </source>
</reference>
<keyword evidence="4" id="KW-1185">Reference proteome</keyword>
<evidence type="ECO:0000313" key="4">
    <source>
        <dbReference type="Proteomes" id="UP000703590"/>
    </source>
</evidence>
<feature type="region of interest" description="Disordered" evidence="1">
    <location>
        <begin position="233"/>
        <end position="260"/>
    </location>
</feature>
<evidence type="ECO:0000256" key="2">
    <source>
        <dbReference type="SAM" id="Phobius"/>
    </source>
</evidence>
<evidence type="ECO:0000313" key="3">
    <source>
        <dbReference type="EMBL" id="MBN2965107.1"/>
    </source>
</evidence>
<protein>
    <submittedName>
        <fullName evidence="3">PepSY domain-containing protein</fullName>
    </submittedName>
</protein>
<organism evidence="3 4">
    <name type="scientific">Sulfurospirillum tamanense</name>
    <dbReference type="NCBI Taxonomy" id="2813362"/>
    <lineage>
        <taxon>Bacteria</taxon>
        <taxon>Pseudomonadati</taxon>
        <taxon>Campylobacterota</taxon>
        <taxon>Epsilonproteobacteria</taxon>
        <taxon>Campylobacterales</taxon>
        <taxon>Sulfurospirillaceae</taxon>
        <taxon>Sulfurospirillum</taxon>
    </lineage>
</organism>
<dbReference type="Pfam" id="PF03929">
    <property type="entry name" value="PepSY_TM"/>
    <property type="match status" value="1"/>
</dbReference>
<accession>A0ABS2WTZ6</accession>
<feature type="transmembrane region" description="Helical" evidence="2">
    <location>
        <begin position="142"/>
        <end position="162"/>
    </location>
</feature>
<feature type="transmembrane region" description="Helical" evidence="2">
    <location>
        <begin position="362"/>
        <end position="383"/>
    </location>
</feature>
<comment type="caution">
    <text evidence="3">The sequence shown here is derived from an EMBL/GenBank/DDBJ whole genome shotgun (WGS) entry which is preliminary data.</text>
</comment>
<sequence>MFSRLWFKAHWILGLGAGLVLTIVGVSGAALTYEKEILQAINKSTFTVAVPKHGKKLPLDLLLAQVQEELKKPISAVALSSDPKASMSVTVPGEGPSARRGVTHYINPYTGEILPQIQGRAFFVFMQDLHRRLTYGEVGKQIVGASSVILLVLVVSGIYLYWPRIRRSFGKSLTFSVKSKGRYLLYSMHSAVGMWVTLLYVLAVLTGLYWSYDWYRAGLHSISGVPAPVRQMQRQVAPQESKQTPQTQEARGRGQGRGANASQAQEVSYAPVAQAWTLFEAFLGRCYESASLRIPASGSVYSFSYLDVNPAHSRARSQLDLDVTTWQLLNHDRYEERPLNVRLMRSMLPLHSGEYFGEVVRALMFIASLLMPLFFITGVMLYIERFKRERKNKRRK</sequence>
<keyword evidence="2" id="KW-1133">Transmembrane helix</keyword>
<feature type="compositionally biased region" description="Polar residues" evidence="1">
    <location>
        <begin position="233"/>
        <end position="247"/>
    </location>
</feature>
<dbReference type="Proteomes" id="UP000703590">
    <property type="component" value="Unassembled WGS sequence"/>
</dbReference>
<dbReference type="RefSeq" id="WP_205459654.1">
    <property type="nucleotide sequence ID" value="NZ_JAFHKK010000024.1"/>
</dbReference>
<reference evidence="3 4" key="3">
    <citation type="submission" date="2021-02" db="EMBL/GenBank/DDBJ databases">
        <authorList>
            <person name="Merkel A.Y."/>
        </authorList>
    </citation>
    <scope>NUCLEOTIDE SEQUENCE [LARGE SCALE GENOMIC DNA]</scope>
    <source>
        <strain evidence="3 4">T05b</strain>
    </source>
</reference>
<dbReference type="PANTHER" id="PTHR34219:SF3">
    <property type="entry name" value="BLL7967 PROTEIN"/>
    <property type="match status" value="1"/>
</dbReference>
<proteinExistence type="predicted"/>
<name>A0ABS2WTZ6_9BACT</name>
<feature type="transmembrane region" description="Helical" evidence="2">
    <location>
        <begin position="183"/>
        <end position="210"/>
    </location>
</feature>